<dbReference type="InParanoid" id="A0A1Q3ATU9"/>
<dbReference type="AlphaFoldDB" id="A0A1Q3ATU9"/>
<keyword evidence="3" id="KW-1185">Reference proteome</keyword>
<dbReference type="Pfam" id="PF13963">
    <property type="entry name" value="Transpos_assoc"/>
    <property type="match status" value="1"/>
</dbReference>
<dbReference type="Proteomes" id="UP000187406">
    <property type="component" value="Unassembled WGS sequence"/>
</dbReference>
<name>A0A1Q3ATU9_CEPFO</name>
<evidence type="ECO:0000259" key="1">
    <source>
        <dbReference type="Pfam" id="PF13963"/>
    </source>
</evidence>
<evidence type="ECO:0000313" key="3">
    <source>
        <dbReference type="Proteomes" id="UP000187406"/>
    </source>
</evidence>
<feature type="domain" description="Transposase-associated" evidence="1">
    <location>
        <begin position="6"/>
        <end position="80"/>
    </location>
</feature>
<evidence type="ECO:0000313" key="2">
    <source>
        <dbReference type="EMBL" id="GAV59158.1"/>
    </source>
</evidence>
<dbReference type="OrthoDB" id="1750186at2759"/>
<reference evidence="3" key="1">
    <citation type="submission" date="2016-04" db="EMBL/GenBank/DDBJ databases">
        <title>Cephalotus genome sequencing.</title>
        <authorList>
            <person name="Fukushima K."/>
            <person name="Hasebe M."/>
            <person name="Fang X."/>
        </authorList>
    </citation>
    <scope>NUCLEOTIDE SEQUENCE [LARGE SCALE GENOMIC DNA]</scope>
    <source>
        <strain evidence="3">cv. St1</strain>
    </source>
</reference>
<comment type="caution">
    <text evidence="2">The sequence shown here is derived from an EMBL/GenBank/DDBJ whole genome shotgun (WGS) entry which is preliminary data.</text>
</comment>
<sequence>MSGDQSWMRRRVLNHRLNPEFVEGVNEFLQFAFANEQFVYEGKIKCPCNKCKLLKFGTKEEVKYHLFSKGFTLEYTRWDHLDEVLQEDDLTRAQLHDIGPNDDEGSLCRDGDEEIVPLPDVEAIEEGDCHTPLFQYHL</sequence>
<dbReference type="InterPro" id="IPR029480">
    <property type="entry name" value="Transpos_assoc"/>
</dbReference>
<protein>
    <submittedName>
        <fullName evidence="2">Transpos_assoc domain-containing protein</fullName>
    </submittedName>
</protein>
<accession>A0A1Q3ATU9</accession>
<gene>
    <name evidence="2" type="ORF">CFOL_v3_02689</name>
</gene>
<dbReference type="EMBL" id="BDDD01000100">
    <property type="protein sequence ID" value="GAV59158.1"/>
    <property type="molecule type" value="Genomic_DNA"/>
</dbReference>
<proteinExistence type="predicted"/>
<organism evidence="2 3">
    <name type="scientific">Cephalotus follicularis</name>
    <name type="common">Albany pitcher plant</name>
    <dbReference type="NCBI Taxonomy" id="3775"/>
    <lineage>
        <taxon>Eukaryota</taxon>
        <taxon>Viridiplantae</taxon>
        <taxon>Streptophyta</taxon>
        <taxon>Embryophyta</taxon>
        <taxon>Tracheophyta</taxon>
        <taxon>Spermatophyta</taxon>
        <taxon>Magnoliopsida</taxon>
        <taxon>eudicotyledons</taxon>
        <taxon>Gunneridae</taxon>
        <taxon>Pentapetalae</taxon>
        <taxon>rosids</taxon>
        <taxon>fabids</taxon>
        <taxon>Oxalidales</taxon>
        <taxon>Cephalotaceae</taxon>
        <taxon>Cephalotus</taxon>
    </lineage>
</organism>